<proteinExistence type="predicted"/>
<dbReference type="InParanoid" id="A0A2J6TF03"/>
<accession>A0A2J6TF03</accession>
<feature type="transmembrane region" description="Helical" evidence="1">
    <location>
        <begin position="309"/>
        <end position="331"/>
    </location>
</feature>
<organism evidence="2 3">
    <name type="scientific">Hyaloscypha bicolor E</name>
    <dbReference type="NCBI Taxonomy" id="1095630"/>
    <lineage>
        <taxon>Eukaryota</taxon>
        <taxon>Fungi</taxon>
        <taxon>Dikarya</taxon>
        <taxon>Ascomycota</taxon>
        <taxon>Pezizomycotina</taxon>
        <taxon>Leotiomycetes</taxon>
        <taxon>Helotiales</taxon>
        <taxon>Hyaloscyphaceae</taxon>
        <taxon>Hyaloscypha</taxon>
        <taxon>Hyaloscypha bicolor</taxon>
    </lineage>
</organism>
<evidence type="ECO:0000256" key="1">
    <source>
        <dbReference type="SAM" id="Phobius"/>
    </source>
</evidence>
<dbReference type="RefSeq" id="XP_024738487.1">
    <property type="nucleotide sequence ID" value="XM_024872295.1"/>
</dbReference>
<reference evidence="2 3" key="1">
    <citation type="submission" date="2016-04" db="EMBL/GenBank/DDBJ databases">
        <title>A degradative enzymes factory behind the ericoid mycorrhizal symbiosis.</title>
        <authorList>
            <consortium name="DOE Joint Genome Institute"/>
            <person name="Martino E."/>
            <person name="Morin E."/>
            <person name="Grelet G."/>
            <person name="Kuo A."/>
            <person name="Kohler A."/>
            <person name="Daghino S."/>
            <person name="Barry K."/>
            <person name="Choi C."/>
            <person name="Cichocki N."/>
            <person name="Clum A."/>
            <person name="Copeland A."/>
            <person name="Hainaut M."/>
            <person name="Haridas S."/>
            <person name="Labutti K."/>
            <person name="Lindquist E."/>
            <person name="Lipzen A."/>
            <person name="Khouja H.-R."/>
            <person name="Murat C."/>
            <person name="Ohm R."/>
            <person name="Olson A."/>
            <person name="Spatafora J."/>
            <person name="Veneault-Fourrey C."/>
            <person name="Henrissat B."/>
            <person name="Grigoriev I."/>
            <person name="Martin F."/>
            <person name="Perotto S."/>
        </authorList>
    </citation>
    <scope>NUCLEOTIDE SEQUENCE [LARGE SCALE GENOMIC DNA]</scope>
    <source>
        <strain evidence="2 3">E</strain>
    </source>
</reference>
<protein>
    <submittedName>
        <fullName evidence="2">Uncharacterized protein</fullName>
    </submittedName>
</protein>
<keyword evidence="3" id="KW-1185">Reference proteome</keyword>
<dbReference type="AlphaFoldDB" id="A0A2J6TF03"/>
<evidence type="ECO:0000313" key="2">
    <source>
        <dbReference type="EMBL" id="PMD61583.1"/>
    </source>
</evidence>
<sequence>MSTVSQLFNVRPDEPTQAFLASAFWPGIPWRPNDFADFFRYFNDHINDLKWPHGVVDETKFAARTFDELVAIVKELGDKRDSPREEALTSIKQLQVFQNKQQTDRQVRMVDLPPYGPTSGAVEYAVWGPKNTLADLCRQQFQISKFIPTAREARLDTGFNAMNLMHICGIKIAWTDNLFDHLHYDQSPVPRSWWRFWHYHGSGGTIRIYPHKFCLARHYETTNVYGNDLLEETMKSLDLLFPFGHDQTRDFLSQELHPFFLAEPTFPRTMDLGDFNFWRRKIVILYDAFNAPPSRVQQMWRDTRNPMQWWTFWLAVLITILTTVFGVISGYTSFQQVELAKQTYRLSVQQACGQNDLIQQMCPLR</sequence>
<dbReference type="GeneID" id="36580376"/>
<keyword evidence="1" id="KW-1133">Transmembrane helix</keyword>
<gene>
    <name evidence="2" type="ORF">K444DRAFT_374001</name>
</gene>
<evidence type="ECO:0000313" key="3">
    <source>
        <dbReference type="Proteomes" id="UP000235371"/>
    </source>
</evidence>
<keyword evidence="1" id="KW-0812">Transmembrane</keyword>
<dbReference type="EMBL" id="KZ613786">
    <property type="protein sequence ID" value="PMD61583.1"/>
    <property type="molecule type" value="Genomic_DNA"/>
</dbReference>
<dbReference type="OrthoDB" id="5428890at2759"/>
<dbReference type="Proteomes" id="UP000235371">
    <property type="component" value="Unassembled WGS sequence"/>
</dbReference>
<keyword evidence="1" id="KW-0472">Membrane</keyword>
<name>A0A2J6TF03_9HELO</name>